<organism evidence="1">
    <name type="scientific">bioreactor metagenome</name>
    <dbReference type="NCBI Taxonomy" id="1076179"/>
    <lineage>
        <taxon>unclassified sequences</taxon>
        <taxon>metagenomes</taxon>
        <taxon>ecological metagenomes</taxon>
    </lineage>
</organism>
<evidence type="ECO:0000313" key="1">
    <source>
        <dbReference type="EMBL" id="MPM35421.1"/>
    </source>
</evidence>
<gene>
    <name evidence="1" type="ORF">SDC9_82013</name>
</gene>
<dbReference type="AlphaFoldDB" id="A0A644Z5Y8"/>
<accession>A0A644Z5Y8</accession>
<protein>
    <submittedName>
        <fullName evidence="1">Uncharacterized protein</fullName>
    </submittedName>
</protein>
<dbReference type="EMBL" id="VSSQ01007280">
    <property type="protein sequence ID" value="MPM35421.1"/>
    <property type="molecule type" value="Genomic_DNA"/>
</dbReference>
<reference evidence="1" key="1">
    <citation type="submission" date="2019-08" db="EMBL/GenBank/DDBJ databases">
        <authorList>
            <person name="Kucharzyk K."/>
            <person name="Murdoch R.W."/>
            <person name="Higgins S."/>
            <person name="Loffler F."/>
        </authorList>
    </citation>
    <scope>NUCLEOTIDE SEQUENCE</scope>
</reference>
<comment type="caution">
    <text evidence="1">The sequence shown here is derived from an EMBL/GenBank/DDBJ whole genome shotgun (WGS) entry which is preliminary data.</text>
</comment>
<proteinExistence type="predicted"/>
<name>A0A644Z5Y8_9ZZZZ</name>
<sequence length="37" mass="4180">METISVRQETEGEKIIFPGLVLKNNNVNVDGSMKWVC</sequence>